<dbReference type="PANTHER" id="PTHR11216:SF170">
    <property type="entry name" value="DYNAMIN ASSOCIATED PROTEIN 160, ISOFORM D"/>
    <property type="match status" value="1"/>
</dbReference>
<feature type="region of interest" description="Disordered" evidence="1">
    <location>
        <begin position="517"/>
        <end position="538"/>
    </location>
</feature>
<dbReference type="FunFam" id="2.30.30.40:FF:000072">
    <property type="entry name" value="Unconventional Myosin IB"/>
    <property type="match status" value="1"/>
</dbReference>
<evidence type="ECO:0000256" key="1">
    <source>
        <dbReference type="SAM" id="MobiDB-lite"/>
    </source>
</evidence>
<feature type="region of interest" description="Disordered" evidence="1">
    <location>
        <begin position="987"/>
        <end position="1050"/>
    </location>
</feature>
<dbReference type="PRINTS" id="PR00452">
    <property type="entry name" value="SH3DOMAIN"/>
</dbReference>
<dbReference type="GO" id="GO:0005737">
    <property type="term" value="C:cytoplasm"/>
    <property type="evidence" value="ECO:0007669"/>
    <property type="project" value="TreeGrafter"/>
</dbReference>
<dbReference type="InterPro" id="IPR036028">
    <property type="entry name" value="SH3-like_dom_sf"/>
</dbReference>
<accession>A0A182F4Z2</accession>
<dbReference type="KEGG" id="aali:118458362"/>
<dbReference type="STRING" id="7167.A0A182F4Z2"/>
<dbReference type="CDD" id="cd11840">
    <property type="entry name" value="SH3_Intersectin_5"/>
    <property type="match status" value="1"/>
</dbReference>
<dbReference type="VEuPathDB" id="VectorBase:AALB001534"/>
<dbReference type="RefSeq" id="XP_035776622.1">
    <property type="nucleotide sequence ID" value="XM_035920729.1"/>
</dbReference>
<dbReference type="PROSITE" id="PS50031">
    <property type="entry name" value="EH"/>
    <property type="match status" value="2"/>
</dbReference>
<dbReference type="PROSITE" id="PS50002">
    <property type="entry name" value="SH3"/>
    <property type="match status" value="4"/>
</dbReference>
<dbReference type="InterPro" id="IPR011992">
    <property type="entry name" value="EF-hand-dom_pair"/>
</dbReference>
<proteinExistence type="predicted"/>
<dbReference type="CDD" id="cd11836">
    <property type="entry name" value="SH3_Intersectin_1"/>
    <property type="match status" value="1"/>
</dbReference>
<dbReference type="InterPro" id="IPR018247">
    <property type="entry name" value="EF_Hand_1_Ca_BS"/>
</dbReference>
<dbReference type="CDD" id="cd00052">
    <property type="entry name" value="EH"/>
    <property type="match status" value="2"/>
</dbReference>
<dbReference type="Pfam" id="PF00018">
    <property type="entry name" value="SH3_1"/>
    <property type="match status" value="1"/>
</dbReference>
<dbReference type="RefSeq" id="XP_035776627.1">
    <property type="nucleotide sequence ID" value="XM_035920734.1"/>
</dbReference>
<dbReference type="SUPFAM" id="SSF47473">
    <property type="entry name" value="EF-hand"/>
    <property type="match status" value="2"/>
</dbReference>
<dbReference type="Gene3D" id="1.10.287.1490">
    <property type="match status" value="1"/>
</dbReference>
<dbReference type="GO" id="GO:0042734">
    <property type="term" value="C:presynaptic membrane"/>
    <property type="evidence" value="ECO:0007669"/>
    <property type="project" value="TreeGrafter"/>
</dbReference>
<dbReference type="SMART" id="SM00326">
    <property type="entry name" value="SH3"/>
    <property type="match status" value="4"/>
</dbReference>
<dbReference type="PROSITE" id="PS00018">
    <property type="entry name" value="EF_HAND_1"/>
    <property type="match status" value="2"/>
</dbReference>
<dbReference type="FunFam" id="1.10.238.10:FF:000055">
    <property type="entry name" value="Intersectin-1 isoform 1"/>
    <property type="match status" value="1"/>
</dbReference>
<dbReference type="AlphaFoldDB" id="A0A182F4Z2"/>
<dbReference type="VEuPathDB" id="VectorBase:AALB20_034384"/>
<dbReference type="OrthoDB" id="207120at2759"/>
<dbReference type="Proteomes" id="UP000069272">
    <property type="component" value="Chromosome 2L"/>
</dbReference>
<keyword evidence="3" id="KW-1185">Reference proteome</keyword>
<dbReference type="GO" id="GO:0005509">
    <property type="term" value="F:calcium ion binding"/>
    <property type="evidence" value="ECO:0007669"/>
    <property type="project" value="InterPro"/>
</dbReference>
<dbReference type="CDD" id="cd11839">
    <property type="entry name" value="SH3_Intersectin_4"/>
    <property type="match status" value="1"/>
</dbReference>
<sequence>MNAADPFVITSRERLKYDEQFKSLQPVNGVVTGGQAKGFFLQSQLPPQILGQIWALADTDADGRMTLGEFSIACKLINLKLRGFEIPKVLPPTLIASLTAVGGTPTLTPTTGLSPLDPLKSLAGSLGGGPTAIVPPVVAQQPLIGAAAPGILPHAIVPPLMNNHGLGGVAGAPAVGLLAGGVPPPKPAIPPQPLIATGGAPPLIPLGGVQPQLMGAGLPMMPAAAGGGPVSAAPVVMSQQPLIGGLLSGPPIVPPSVAGGASVGIVKPLIDPIGVSQPLIAGMTPPVVPAAVVPAPPTPPSGGGTPARSMSISERAPSIDSPGQVEWAIKGPAKLKYTQLFNTTDRNRSGYLTGPQARNIMVQTKLPQATLAQIWALADMDSDGRLGCEEFVLAMYLCDLAAAGEKIPSTLPPDLVPPSFRKPTSRHGSLVGSRHGSVSSQGGGTAAHAAGVELDPLSGLPMSSFEDKRKENFDKGQAELERRRKALMDIQKKEQEERERKEREEQEKIRKAKLEAELKKQQEHEKELQRQRELEQEREEQRKRELEKKELARKELEKQRQQEWEAQKISEMQQHRQREQENVLKLKAQNQSLSVELSTFNERIKEMSQKICDTRVGVTTVKTTIDGMRATRDSQMAEMAQLKSQVKDQNQRLVQLSQEKAKLDAKNKTGETESQLQFTNKQIVIQQLKDKLENTKQQIENKSTDINLNREQLTELKAQLTGLIDSCEKLYGEYDMQRIQILEMKNNRKNESYSTSTWDTGSSWATADTTAIAATNEPLARASIPADSLPTPPGYVKYRAIYEFSARNGDEISFQPGDIVMVPLEQNAEPGWLAGEIDGHTGWFPETYVEKVDSNLNVVEAVPETIAYGSTAPTEDYAATTVSAPAAEYTAANDTTAEATCNGDVEYYVACYAYQSAEVGDLVFDAGETIAVSKKEGDWWTGTIGNRTGIFPSNYVTKHEAGGTEVTNGNQPMQEQQIPEQNNEIEALQRQQQQQQQQATYEQEAKRKQSTTGNTQDAEDARNQAEADSEVSQINTQPPQAPAANEDNIRYSSMSMTSATPSLRRKGEVAQVIAPYEATSSEQLSLQRGQLIMIRKKTDSGWWEGELQAKGRRRQIGWFPATYVKVLQGGRNSGRNTPVSASKVELTETILDKVIALYPYKALNDDELSFDKDDIISVLGRDEPEWWRGELNGTTGLFPSNYVGPFVSSGKHDKASTSSRTS</sequence>
<dbReference type="InterPro" id="IPR002048">
    <property type="entry name" value="EF_hand_dom"/>
</dbReference>
<dbReference type="SUPFAM" id="SSF50044">
    <property type="entry name" value="SH3-domain"/>
    <property type="match status" value="4"/>
</dbReference>
<dbReference type="Gene3D" id="2.30.30.40">
    <property type="entry name" value="SH3 Domains"/>
    <property type="match status" value="4"/>
</dbReference>
<feature type="region of interest" description="Disordered" evidence="1">
    <location>
        <begin position="297"/>
        <end position="322"/>
    </location>
</feature>
<evidence type="ECO:0000313" key="2">
    <source>
        <dbReference type="EnsemblMetazoa" id="AALB001534-PA"/>
    </source>
</evidence>
<dbReference type="PANTHER" id="PTHR11216">
    <property type="entry name" value="EH DOMAIN"/>
    <property type="match status" value="1"/>
</dbReference>
<dbReference type="CTD" id="35378"/>
<dbReference type="GO" id="GO:0097708">
    <property type="term" value="C:intracellular vesicle"/>
    <property type="evidence" value="ECO:0007669"/>
    <property type="project" value="TreeGrafter"/>
</dbReference>
<dbReference type="RefSeq" id="XP_035776625.1">
    <property type="nucleotide sequence ID" value="XM_035920732.1"/>
</dbReference>
<reference evidence="2" key="2">
    <citation type="submission" date="2022-08" db="UniProtKB">
        <authorList>
            <consortium name="EnsemblMetazoa"/>
        </authorList>
    </citation>
    <scope>IDENTIFICATION</scope>
    <source>
        <strain evidence="2">STECLA/ALBI9_A</strain>
    </source>
</reference>
<protein>
    <recommendedName>
        <fullName evidence="4">Dynamin-associated protein</fullName>
    </recommendedName>
</protein>
<reference evidence="2 3" key="1">
    <citation type="journal article" date="2017" name="G3 (Bethesda)">
        <title>The Physical Genome Mapping of Anopheles albimanus Corrected Scaffold Misassemblies and Identified Interarm Rearrangements in Genus Anopheles.</title>
        <authorList>
            <person name="Artemov G.N."/>
            <person name="Peery A.N."/>
            <person name="Jiang X."/>
            <person name="Tu Z."/>
            <person name="Stegniy V.N."/>
            <person name="Sharakhova M.V."/>
            <person name="Sharakhov I.V."/>
        </authorList>
    </citation>
    <scope>NUCLEOTIDE SEQUENCE [LARGE SCALE GENOMIC DNA]</scope>
    <source>
        <strain evidence="2 3">ALBI9_A</strain>
    </source>
</reference>
<dbReference type="Pfam" id="PF12763">
    <property type="entry name" value="EH"/>
    <property type="match status" value="2"/>
</dbReference>
<dbReference type="GeneID" id="118458362"/>
<dbReference type="RefSeq" id="XP_035776626.1">
    <property type="nucleotide sequence ID" value="XM_035920733.1"/>
</dbReference>
<dbReference type="InterPro" id="IPR001452">
    <property type="entry name" value="SH3_domain"/>
</dbReference>
<dbReference type="Gene3D" id="1.10.238.10">
    <property type="entry name" value="EF-hand"/>
    <property type="match status" value="2"/>
</dbReference>
<dbReference type="InterPro" id="IPR000261">
    <property type="entry name" value="EH_dom"/>
</dbReference>
<dbReference type="EnsemblMetazoa" id="AALB001534-RA">
    <property type="protein sequence ID" value="AALB001534-PA"/>
    <property type="gene ID" value="AALB001534"/>
</dbReference>
<evidence type="ECO:0008006" key="4">
    <source>
        <dbReference type="Google" id="ProtNLM"/>
    </source>
</evidence>
<dbReference type="PROSITE" id="PS50222">
    <property type="entry name" value="EF_HAND_2"/>
    <property type="match status" value="2"/>
</dbReference>
<feature type="compositionally biased region" description="Low complexity" evidence="1">
    <location>
        <begin position="987"/>
        <end position="998"/>
    </location>
</feature>
<organism evidence="2 3">
    <name type="scientific">Anopheles albimanus</name>
    <name type="common">New world malaria mosquito</name>
    <dbReference type="NCBI Taxonomy" id="7167"/>
    <lineage>
        <taxon>Eukaryota</taxon>
        <taxon>Metazoa</taxon>
        <taxon>Ecdysozoa</taxon>
        <taxon>Arthropoda</taxon>
        <taxon>Hexapoda</taxon>
        <taxon>Insecta</taxon>
        <taxon>Pterygota</taxon>
        <taxon>Neoptera</taxon>
        <taxon>Endopterygota</taxon>
        <taxon>Diptera</taxon>
        <taxon>Nematocera</taxon>
        <taxon>Culicoidea</taxon>
        <taxon>Culicidae</taxon>
        <taxon>Anophelinae</taxon>
        <taxon>Anopheles</taxon>
    </lineage>
</organism>
<dbReference type="SMART" id="SM00054">
    <property type="entry name" value="EFh"/>
    <property type="match status" value="3"/>
</dbReference>
<evidence type="ECO:0000313" key="3">
    <source>
        <dbReference type="Proteomes" id="UP000069272"/>
    </source>
</evidence>
<dbReference type="GO" id="GO:0150007">
    <property type="term" value="P:clathrin-dependent synaptic vesicle endocytosis"/>
    <property type="evidence" value="ECO:0007669"/>
    <property type="project" value="TreeGrafter"/>
</dbReference>
<dbReference type="CDD" id="cd11838">
    <property type="entry name" value="SH3_Intersectin_3"/>
    <property type="match status" value="1"/>
</dbReference>
<dbReference type="Pfam" id="PF14604">
    <property type="entry name" value="SH3_9"/>
    <property type="match status" value="3"/>
</dbReference>
<name>A0A182F4Z2_ANOAL</name>
<feature type="region of interest" description="Disordered" evidence="1">
    <location>
        <begin position="409"/>
        <end position="446"/>
    </location>
</feature>
<dbReference type="SMART" id="SM00027">
    <property type="entry name" value="EH"/>
    <property type="match status" value="2"/>
</dbReference>
<dbReference type="GO" id="GO:0060090">
    <property type="term" value="F:molecular adaptor activity"/>
    <property type="evidence" value="ECO:0007669"/>
    <property type="project" value="TreeGrafter"/>
</dbReference>